<evidence type="ECO:0000313" key="5">
    <source>
        <dbReference type="EMBL" id="MFL0250513.1"/>
    </source>
</evidence>
<feature type="domain" description="Sporulation protein YpeB PepSY1 and PepSY2" evidence="3">
    <location>
        <begin position="184"/>
        <end position="378"/>
    </location>
</feature>
<dbReference type="Pfam" id="PF03413">
    <property type="entry name" value="PepSY"/>
    <property type="match status" value="1"/>
</dbReference>
<name>A0ABW8TDH7_9CLOT</name>
<keyword evidence="1" id="KW-1133">Transmembrane helix</keyword>
<dbReference type="RefSeq" id="WP_406787179.1">
    <property type="nucleotide sequence ID" value="NZ_JBJIAA010000006.1"/>
</dbReference>
<feature type="transmembrane region" description="Helical" evidence="1">
    <location>
        <begin position="7"/>
        <end position="30"/>
    </location>
</feature>
<dbReference type="Pfam" id="PF20769">
    <property type="entry name" value="YPEB_N"/>
    <property type="match status" value="1"/>
</dbReference>
<dbReference type="Proteomes" id="UP001623592">
    <property type="component" value="Unassembled WGS sequence"/>
</dbReference>
<dbReference type="InterPro" id="IPR048402">
    <property type="entry name" value="YpeB_N"/>
</dbReference>
<reference evidence="5 6" key="1">
    <citation type="submission" date="2024-11" db="EMBL/GenBank/DDBJ databases">
        <authorList>
            <person name="Heng Y.C."/>
            <person name="Lim A.C.H."/>
            <person name="Lee J.K.Y."/>
            <person name="Kittelmann S."/>
        </authorList>
    </citation>
    <scope>NUCLEOTIDE SEQUENCE [LARGE SCALE GENOMIC DNA]</scope>
    <source>
        <strain evidence="5 6">WILCCON 0114</strain>
    </source>
</reference>
<accession>A0ABW8TDH7</accession>
<evidence type="ECO:0000259" key="4">
    <source>
        <dbReference type="Pfam" id="PF20769"/>
    </source>
</evidence>
<feature type="domain" description="PepSY" evidence="2">
    <location>
        <begin position="382"/>
        <end position="438"/>
    </location>
</feature>
<evidence type="ECO:0000313" key="6">
    <source>
        <dbReference type="Proteomes" id="UP001623592"/>
    </source>
</evidence>
<evidence type="ECO:0000259" key="3">
    <source>
        <dbReference type="Pfam" id="PF14620"/>
    </source>
</evidence>
<sequence length="454" mass="50982">MKDSTKRILYTAATAIIVVFSTTFAILMTLERMDYRNYLQAEYNKNMYQLINSVENIGNNLAKVPVLGSKEQDIVVCDEIFRYSNVANDKLHSIPVSQDKLSATSKFLSQLGDFSYVLGNKISRGGELNNSEVAQVESLKLQAYNLENQLKSVQNDINNGRVRWGEIRQKASGVLASTSTPSVSDEFKGIQKQATQYPALVYDGPFSDNNMNIKPKILSQNKVSRAQAENVVKEAIGAKRIKRIEVKSDGNGIIPTYMFDVYMSGRNKSTEKITCEVSQNGGRMLSIIDNRVAGKPTMDINTASQIGRKYLNRIGYKNMFSTYVLNYNNVAVISYVNSSDNMLIYPDMIKLKVSMDDGNVVGLEADKYLRSNYNRTIPKPQITEAKARERVGKRLSIKSVRMAIVPTETNKEVLCYEFSGSYKGDDFIVYINANTGYETRILQIRNTPNGKLTM</sequence>
<protein>
    <submittedName>
        <fullName evidence="5">Germination protein YpeB</fullName>
    </submittedName>
</protein>
<dbReference type="InterPro" id="IPR025711">
    <property type="entry name" value="PepSY"/>
</dbReference>
<organism evidence="5 6">
    <name type="scientific">Clostridium neuense</name>
    <dbReference type="NCBI Taxonomy" id="1728934"/>
    <lineage>
        <taxon>Bacteria</taxon>
        <taxon>Bacillati</taxon>
        <taxon>Bacillota</taxon>
        <taxon>Clostridia</taxon>
        <taxon>Eubacteriales</taxon>
        <taxon>Clostridiaceae</taxon>
        <taxon>Clostridium</taxon>
    </lineage>
</organism>
<dbReference type="InterPro" id="IPR014239">
    <property type="entry name" value="YpeB_PepSY1-2"/>
</dbReference>
<comment type="caution">
    <text evidence="5">The sequence shown here is derived from an EMBL/GenBank/DDBJ whole genome shotgun (WGS) entry which is preliminary data.</text>
</comment>
<keyword evidence="6" id="KW-1185">Reference proteome</keyword>
<dbReference type="NCBIfam" id="TIGR02889">
    <property type="entry name" value="spore_YpeB"/>
    <property type="match status" value="1"/>
</dbReference>
<feature type="domain" description="Sporulation protein YpeB N-terminal" evidence="4">
    <location>
        <begin position="31"/>
        <end position="166"/>
    </location>
</feature>
<evidence type="ECO:0000256" key="1">
    <source>
        <dbReference type="SAM" id="Phobius"/>
    </source>
</evidence>
<gene>
    <name evidence="5" type="primary">ypeB</name>
    <name evidence="5" type="ORF">ACJDT4_08775</name>
</gene>
<keyword evidence="1" id="KW-0812">Transmembrane</keyword>
<dbReference type="Pfam" id="PF14620">
    <property type="entry name" value="YPEB_PepSY1-2"/>
    <property type="match status" value="1"/>
</dbReference>
<keyword evidence="1" id="KW-0472">Membrane</keyword>
<dbReference type="EMBL" id="JBJIAA010000006">
    <property type="protein sequence ID" value="MFL0250513.1"/>
    <property type="molecule type" value="Genomic_DNA"/>
</dbReference>
<evidence type="ECO:0000259" key="2">
    <source>
        <dbReference type="Pfam" id="PF03413"/>
    </source>
</evidence>
<proteinExistence type="predicted"/>